<dbReference type="OrthoDB" id="115252at2"/>
<accession>A0A4R6S9J9</accession>
<evidence type="ECO:0000313" key="3">
    <source>
        <dbReference type="Proteomes" id="UP000295444"/>
    </source>
</evidence>
<dbReference type="InterPro" id="IPR002575">
    <property type="entry name" value="Aminoglycoside_PTrfase"/>
</dbReference>
<keyword evidence="2" id="KW-0808">Transferase</keyword>
<name>A0A4R6S9J9_LABRH</name>
<dbReference type="SUPFAM" id="SSF56112">
    <property type="entry name" value="Protein kinase-like (PK-like)"/>
    <property type="match status" value="1"/>
</dbReference>
<dbReference type="GO" id="GO:0016740">
    <property type="term" value="F:transferase activity"/>
    <property type="evidence" value="ECO:0007669"/>
    <property type="project" value="UniProtKB-KW"/>
</dbReference>
<proteinExistence type="predicted"/>
<organism evidence="2 3">
    <name type="scientific">Labedaea rhizosphaerae</name>
    <dbReference type="NCBI Taxonomy" id="598644"/>
    <lineage>
        <taxon>Bacteria</taxon>
        <taxon>Bacillati</taxon>
        <taxon>Actinomycetota</taxon>
        <taxon>Actinomycetes</taxon>
        <taxon>Pseudonocardiales</taxon>
        <taxon>Pseudonocardiaceae</taxon>
        <taxon>Labedaea</taxon>
    </lineage>
</organism>
<dbReference type="Proteomes" id="UP000295444">
    <property type="component" value="Unassembled WGS sequence"/>
</dbReference>
<protein>
    <submittedName>
        <fullName evidence="2">Phosphotransferase family enzyme</fullName>
    </submittedName>
</protein>
<evidence type="ECO:0000259" key="1">
    <source>
        <dbReference type="Pfam" id="PF01636"/>
    </source>
</evidence>
<sequence>MIDEAVGAAVAVASSYGLRADPEVLKDGANTLVRLGPVVARVATETARARAGVRAWIERDIRVARHVASRGVRATRPAVDPPAGPHFHAGFTLAFWDFEPHSPDAPVDPVDFAVELAALHDAMTGLDLSDCRGPAGDLVAILPGLDLPDRLRAEASALASAVAQFPARPLHGDAHPGNVLVTGAGLVWNDFEDAWQGPLGWDLACLRLTGRLDGEAAVRAYPGAVDAEELEVCTRFRELYAAVWVAFRAQKSPEWQPEATRRLARWLD</sequence>
<dbReference type="EMBL" id="SNXZ01000004">
    <property type="protein sequence ID" value="TDP96560.1"/>
    <property type="molecule type" value="Genomic_DNA"/>
</dbReference>
<dbReference type="InterPro" id="IPR011009">
    <property type="entry name" value="Kinase-like_dom_sf"/>
</dbReference>
<feature type="domain" description="Aminoglycoside phosphotransferase" evidence="1">
    <location>
        <begin position="54"/>
        <end position="219"/>
    </location>
</feature>
<comment type="caution">
    <text evidence="2">The sequence shown here is derived from an EMBL/GenBank/DDBJ whole genome shotgun (WGS) entry which is preliminary data.</text>
</comment>
<dbReference type="Pfam" id="PF01636">
    <property type="entry name" value="APH"/>
    <property type="match status" value="1"/>
</dbReference>
<evidence type="ECO:0000313" key="2">
    <source>
        <dbReference type="EMBL" id="TDP96560.1"/>
    </source>
</evidence>
<dbReference type="Gene3D" id="3.90.1200.10">
    <property type="match status" value="1"/>
</dbReference>
<dbReference type="RefSeq" id="WP_133851892.1">
    <property type="nucleotide sequence ID" value="NZ_SNXZ01000004.1"/>
</dbReference>
<reference evidence="2 3" key="1">
    <citation type="submission" date="2019-03" db="EMBL/GenBank/DDBJ databases">
        <title>Genomic Encyclopedia of Type Strains, Phase IV (KMG-IV): sequencing the most valuable type-strain genomes for metagenomic binning, comparative biology and taxonomic classification.</title>
        <authorList>
            <person name="Goeker M."/>
        </authorList>
    </citation>
    <scope>NUCLEOTIDE SEQUENCE [LARGE SCALE GENOMIC DNA]</scope>
    <source>
        <strain evidence="2 3">DSM 45361</strain>
    </source>
</reference>
<dbReference type="AlphaFoldDB" id="A0A4R6S9J9"/>
<keyword evidence="3" id="KW-1185">Reference proteome</keyword>
<gene>
    <name evidence="2" type="ORF">EV186_104548</name>
</gene>